<gene>
    <name evidence="2" type="ORF">I2492_04260</name>
    <name evidence="1" type="ORF">I2493_04260</name>
</gene>
<sequence length="184" mass="20456">MAALDGLEQLVRNLNSISKTAVPRASVQAINRVASRAVSHSTRDVATKTRVPRKLVKQRAKLTRATLRKPVATIKVNRGNLPAIKLGAASVRLSRRINGRRNGSVLQIGRFKFPDAFIQQLSNGRWHVLKRSTKARYPIEVVSIPMATPLTTAFNEHSTLLTETDLPDELTAALRNQLRLILIR</sequence>
<dbReference type="Proteomes" id="UP000807542">
    <property type="component" value="Unassembled WGS sequence"/>
</dbReference>
<dbReference type="InterPro" id="IPR010633">
    <property type="entry name" value="Phage_lambda_GpZ"/>
</dbReference>
<comment type="caution">
    <text evidence="2">The sequence shown here is derived from an EMBL/GenBank/DDBJ whole genome shotgun (WGS) entry which is preliminary data.</text>
</comment>
<keyword evidence="4" id="KW-1185">Reference proteome</keyword>
<accession>A0A9D7AGD8</accession>
<dbReference type="EMBL" id="JADRCP010000001">
    <property type="protein sequence ID" value="MBK5175538.1"/>
    <property type="molecule type" value="Genomic_DNA"/>
</dbReference>
<evidence type="ECO:0000313" key="4">
    <source>
        <dbReference type="Proteomes" id="UP001296969"/>
    </source>
</evidence>
<protein>
    <submittedName>
        <fullName evidence="2">Phage tail protein</fullName>
    </submittedName>
</protein>
<dbReference type="RefSeq" id="WP_228397390.1">
    <property type="nucleotide sequence ID" value="NZ_JADRCP010000001.1"/>
</dbReference>
<reference evidence="2 4" key="1">
    <citation type="submission" date="2020-11" db="EMBL/GenBank/DDBJ databases">
        <title>Insectihabitans protaetiae gen. nov. sp. nov. and Insectihabitans allomyrinae sp. nov., isolated from larvae of Protaetia brevitarsis seulensis and Allomyrina dichotoma, respectively.</title>
        <authorList>
            <person name="Lee S.D."/>
            <person name="Byeon Y.-S."/>
            <person name="Kim S.-M."/>
            <person name="Yang H.L."/>
            <person name="Kim I.S."/>
        </authorList>
    </citation>
    <scope>NUCLEOTIDE SEQUENCE</scope>
    <source>
        <strain evidence="2">CWB-B4</strain>
        <strain evidence="1 4">CWB-B43</strain>
    </source>
</reference>
<dbReference type="Proteomes" id="UP001296969">
    <property type="component" value="Unassembled WGS sequence"/>
</dbReference>
<proteinExistence type="predicted"/>
<evidence type="ECO:0000313" key="1">
    <source>
        <dbReference type="EMBL" id="MBK5072229.1"/>
    </source>
</evidence>
<name>A0A9D7AGD8_9GAMM</name>
<dbReference type="EMBL" id="JADRCQ010000001">
    <property type="protein sequence ID" value="MBK5072229.1"/>
    <property type="molecule type" value="Genomic_DNA"/>
</dbReference>
<dbReference type="Pfam" id="PF06763">
    <property type="entry name" value="Minor_tail_Z"/>
    <property type="match status" value="1"/>
</dbReference>
<evidence type="ECO:0000313" key="2">
    <source>
        <dbReference type="EMBL" id="MBK5175538.1"/>
    </source>
</evidence>
<evidence type="ECO:0000313" key="3">
    <source>
        <dbReference type="Proteomes" id="UP000807542"/>
    </source>
</evidence>
<dbReference type="PIRSF" id="PIRSF004395">
    <property type="entry name" value="Tail_Z"/>
    <property type="match status" value="1"/>
</dbReference>
<dbReference type="AlphaFoldDB" id="A0A9D7AGD8"/>
<organism evidence="2 3">
    <name type="scientific">Limnobaculum xujianqingii</name>
    <dbReference type="NCBI Taxonomy" id="2738837"/>
    <lineage>
        <taxon>Bacteria</taxon>
        <taxon>Pseudomonadati</taxon>
        <taxon>Pseudomonadota</taxon>
        <taxon>Gammaproteobacteria</taxon>
        <taxon>Enterobacterales</taxon>
        <taxon>Budviciaceae</taxon>
        <taxon>Limnobaculum</taxon>
    </lineage>
</organism>